<organism evidence="8 9">
    <name type="scientific">Hungatella hathewayi</name>
    <dbReference type="NCBI Taxonomy" id="154046"/>
    <lineage>
        <taxon>Bacteria</taxon>
        <taxon>Bacillati</taxon>
        <taxon>Bacillota</taxon>
        <taxon>Clostridia</taxon>
        <taxon>Lachnospirales</taxon>
        <taxon>Lachnospiraceae</taxon>
        <taxon>Hungatella</taxon>
    </lineage>
</organism>
<dbReference type="Proteomes" id="UP000095651">
    <property type="component" value="Unassembled WGS sequence"/>
</dbReference>
<keyword evidence="4" id="KW-0788">Thiol protease</keyword>
<keyword evidence="5" id="KW-0732">Signal</keyword>
<dbReference type="SUPFAM" id="SSF54001">
    <property type="entry name" value="Cysteine proteinases"/>
    <property type="match status" value="1"/>
</dbReference>
<dbReference type="GO" id="GO:0006508">
    <property type="term" value="P:proteolysis"/>
    <property type="evidence" value="ECO:0007669"/>
    <property type="project" value="UniProtKB-KW"/>
</dbReference>
<dbReference type="Gene3D" id="2.30.30.40">
    <property type="entry name" value="SH3 Domains"/>
    <property type="match status" value="2"/>
</dbReference>
<feature type="chain" id="PRO_5008023223" evidence="5">
    <location>
        <begin position="29"/>
        <end position="350"/>
    </location>
</feature>
<dbReference type="Pfam" id="PF08239">
    <property type="entry name" value="SH3_3"/>
    <property type="match status" value="2"/>
</dbReference>
<dbReference type="InterPro" id="IPR051202">
    <property type="entry name" value="Peptidase_C40"/>
</dbReference>
<sequence>MTDKAWKMLGFCLACGSAVVLGTADVQAAKPEPSFTSGTSIAGFGTAMDKHLESVEETESQAVSAGLTQEKVVFGTFRDIFKNLGVAMVEDSLNIRKEPKNDADIVGKMDSHAGCSVLGMEHGWYKIKSGQVTGYVLGKYLAVGQAARASAYYDMKLMLRVNTDTLRVRSAPDTDSEILGRIHEGETYDFLSRAGGGWIKIRYGEKEGYAYVPGNAVVAYTIPEAEKVENSLRQQVVNYAVRFVGNPYRWGGTNPNTGADCSGFVQYVMEHAAGIHLDRTSREQSAEGLAVSSTAMQPGDLLFYASGSTIDHVAMYIGGGKIVHAANRRSGIKISTWNYRKPVTIRRVIP</sequence>
<evidence type="ECO:0000256" key="2">
    <source>
        <dbReference type="ARBA" id="ARBA00022670"/>
    </source>
</evidence>
<evidence type="ECO:0000256" key="3">
    <source>
        <dbReference type="ARBA" id="ARBA00022801"/>
    </source>
</evidence>
<accession>A0A174H8A2</accession>
<dbReference type="Gene3D" id="3.90.1720.10">
    <property type="entry name" value="endopeptidase domain like (from Nostoc punctiforme)"/>
    <property type="match status" value="1"/>
</dbReference>
<evidence type="ECO:0000256" key="4">
    <source>
        <dbReference type="ARBA" id="ARBA00022807"/>
    </source>
</evidence>
<feature type="signal peptide" evidence="5">
    <location>
        <begin position="1"/>
        <end position="28"/>
    </location>
</feature>
<name>A0A174H8A2_9FIRM</name>
<dbReference type="RefSeq" id="WP_055657385.1">
    <property type="nucleotide sequence ID" value="NZ_CABIXC010000010.1"/>
</dbReference>
<reference evidence="8 9" key="1">
    <citation type="submission" date="2015-09" db="EMBL/GenBank/DDBJ databases">
        <authorList>
            <consortium name="Pathogen Informatics"/>
        </authorList>
    </citation>
    <scope>NUCLEOTIDE SEQUENCE [LARGE SCALE GENOMIC DNA]</scope>
    <source>
        <strain evidence="8 9">2789STDY5608850</strain>
    </source>
</reference>
<evidence type="ECO:0000256" key="5">
    <source>
        <dbReference type="SAM" id="SignalP"/>
    </source>
</evidence>
<dbReference type="SMART" id="SM00287">
    <property type="entry name" value="SH3b"/>
    <property type="match status" value="2"/>
</dbReference>
<dbReference type="PROSITE" id="PS51935">
    <property type="entry name" value="NLPC_P60"/>
    <property type="match status" value="1"/>
</dbReference>
<feature type="domain" description="NlpC/P60" evidence="7">
    <location>
        <begin position="230"/>
        <end position="350"/>
    </location>
</feature>
<dbReference type="Pfam" id="PF00877">
    <property type="entry name" value="NLPC_P60"/>
    <property type="match status" value="1"/>
</dbReference>
<dbReference type="InterPro" id="IPR003646">
    <property type="entry name" value="SH3-like_bac-type"/>
</dbReference>
<proteinExistence type="inferred from homology"/>
<dbReference type="GO" id="GO:0008234">
    <property type="term" value="F:cysteine-type peptidase activity"/>
    <property type="evidence" value="ECO:0007669"/>
    <property type="project" value="UniProtKB-KW"/>
</dbReference>
<evidence type="ECO:0000259" key="6">
    <source>
        <dbReference type="PROSITE" id="PS51781"/>
    </source>
</evidence>
<dbReference type="PANTHER" id="PTHR47053:SF1">
    <property type="entry name" value="MUREIN DD-ENDOPEPTIDASE MEPH-RELATED"/>
    <property type="match status" value="1"/>
</dbReference>
<dbReference type="InterPro" id="IPR038765">
    <property type="entry name" value="Papain-like_cys_pep_sf"/>
</dbReference>
<gene>
    <name evidence="8" type="primary">pgdS</name>
    <name evidence="8" type="ORF">ERS852407_03689</name>
</gene>
<dbReference type="EMBL" id="CYZE01000010">
    <property type="protein sequence ID" value="CUO71123.1"/>
    <property type="molecule type" value="Genomic_DNA"/>
</dbReference>
<dbReference type="PROSITE" id="PS51781">
    <property type="entry name" value="SH3B"/>
    <property type="match status" value="1"/>
</dbReference>
<evidence type="ECO:0000256" key="1">
    <source>
        <dbReference type="ARBA" id="ARBA00007074"/>
    </source>
</evidence>
<dbReference type="InterPro" id="IPR000064">
    <property type="entry name" value="NLP_P60_dom"/>
</dbReference>
<dbReference type="PANTHER" id="PTHR47053">
    <property type="entry name" value="MUREIN DD-ENDOPEPTIDASE MEPH-RELATED"/>
    <property type="match status" value="1"/>
</dbReference>
<feature type="domain" description="SH3b" evidence="6">
    <location>
        <begin position="156"/>
        <end position="221"/>
    </location>
</feature>
<dbReference type="EC" id="3.4.19.-" evidence="8"/>
<keyword evidence="3 8" id="KW-0378">Hydrolase</keyword>
<evidence type="ECO:0000259" key="7">
    <source>
        <dbReference type="PROSITE" id="PS51935"/>
    </source>
</evidence>
<dbReference type="AlphaFoldDB" id="A0A174H8A2"/>
<protein>
    <submittedName>
        <fullName evidence="8">NLP/P60 protein</fullName>
        <ecNumber evidence="8">3.4.19.-</ecNumber>
    </submittedName>
</protein>
<comment type="similarity">
    <text evidence="1">Belongs to the peptidase C40 family.</text>
</comment>
<keyword evidence="2" id="KW-0645">Protease</keyword>
<evidence type="ECO:0000313" key="8">
    <source>
        <dbReference type="EMBL" id="CUO71123.1"/>
    </source>
</evidence>
<evidence type="ECO:0000313" key="9">
    <source>
        <dbReference type="Proteomes" id="UP000095651"/>
    </source>
</evidence>